<keyword evidence="4" id="KW-1185">Reference proteome</keyword>
<feature type="region of interest" description="Disordered" evidence="1">
    <location>
        <begin position="329"/>
        <end position="413"/>
    </location>
</feature>
<dbReference type="EMBL" id="JYDJ01000660">
    <property type="protein sequence ID" value="KRX33977.1"/>
    <property type="molecule type" value="Genomic_DNA"/>
</dbReference>
<dbReference type="PANTHER" id="PTHR47331">
    <property type="entry name" value="PHD-TYPE DOMAIN-CONTAINING PROTEIN"/>
    <property type="match status" value="1"/>
</dbReference>
<gene>
    <name evidence="2" type="ORF">T05_100</name>
    <name evidence="3" type="ORF">T05_14965</name>
</gene>
<organism evidence="3 4">
    <name type="scientific">Trichinella murrelli</name>
    <dbReference type="NCBI Taxonomy" id="144512"/>
    <lineage>
        <taxon>Eukaryota</taxon>
        <taxon>Metazoa</taxon>
        <taxon>Ecdysozoa</taxon>
        <taxon>Nematoda</taxon>
        <taxon>Enoplea</taxon>
        <taxon>Dorylaimia</taxon>
        <taxon>Trichinellida</taxon>
        <taxon>Trichinellidae</taxon>
        <taxon>Trichinella</taxon>
    </lineage>
</organism>
<sequence length="413" mass="46211">MFFFSPSIEQQRLRETILQVLDQLETDSADLAVRNVLRALDAQYAEAHGAQVTLEDLLPDGESLEAVLNEWRELCMEVFTTRTRADTFLKEKDESKEPMATPALTEKSGSKSQLGKLKPVPLPKFDGNILEFRLFWDQFEVNIEPREDIDAITKFLHLRSCLSGAAMKAIEGITVCAENYPEVVQTLRNRFHGVPEVVESHVLKVVSLKECSDDGAADLTRLHDDLNRHFLELRALGKDVDANLSGFYALLPIIKKKLPPDTLEAWRALGVRFMTATIQVDPVGNCVVCCGIHPVESCPRFVELSGPERWQCVRKHGLCFGCLRKGHRRGSFQQNSDRPGQHTLLGCENPHRRQNRRRTRRSVASRNARPAAQPDAAVKEKNPTTAPAQCLEAEDAASDRAATELAPVGVHFS</sequence>
<dbReference type="EMBL" id="JYDJ01000627">
    <property type="protein sequence ID" value="KRX34120.1"/>
    <property type="molecule type" value="Genomic_DNA"/>
</dbReference>
<dbReference type="AlphaFoldDB" id="A0A0V0T586"/>
<dbReference type="Proteomes" id="UP000055048">
    <property type="component" value="Unassembled WGS sequence"/>
</dbReference>
<proteinExistence type="predicted"/>
<feature type="compositionally biased region" description="Basic residues" evidence="1">
    <location>
        <begin position="352"/>
        <end position="363"/>
    </location>
</feature>
<dbReference type="STRING" id="144512.A0A0V0T586"/>
<evidence type="ECO:0000313" key="2">
    <source>
        <dbReference type="EMBL" id="KRX33977.1"/>
    </source>
</evidence>
<evidence type="ECO:0000313" key="4">
    <source>
        <dbReference type="Proteomes" id="UP000055048"/>
    </source>
</evidence>
<comment type="caution">
    <text evidence="3">The sequence shown here is derived from an EMBL/GenBank/DDBJ whole genome shotgun (WGS) entry which is preliminary data.</text>
</comment>
<reference evidence="3 4" key="1">
    <citation type="submission" date="2015-01" db="EMBL/GenBank/DDBJ databases">
        <title>Evolution of Trichinella species and genotypes.</title>
        <authorList>
            <person name="Korhonen P.K."/>
            <person name="Edoardo P."/>
            <person name="Giuseppe L.R."/>
            <person name="Gasser R.B."/>
        </authorList>
    </citation>
    <scope>NUCLEOTIDE SEQUENCE [LARGE SCALE GENOMIC DNA]</scope>
    <source>
        <strain evidence="3">ISS417</strain>
    </source>
</reference>
<dbReference type="OrthoDB" id="6783651at2759"/>
<dbReference type="Pfam" id="PF03564">
    <property type="entry name" value="DUF1759"/>
    <property type="match status" value="1"/>
</dbReference>
<evidence type="ECO:0000256" key="1">
    <source>
        <dbReference type="SAM" id="MobiDB-lite"/>
    </source>
</evidence>
<evidence type="ECO:0000313" key="3">
    <source>
        <dbReference type="EMBL" id="KRX34120.1"/>
    </source>
</evidence>
<name>A0A0V0T586_9BILA</name>
<feature type="region of interest" description="Disordered" evidence="1">
    <location>
        <begin position="91"/>
        <end position="115"/>
    </location>
</feature>
<protein>
    <submittedName>
        <fullName evidence="3">Uncharacterized protein</fullName>
    </submittedName>
</protein>
<accession>A0A0V0T586</accession>
<dbReference type="InterPro" id="IPR005312">
    <property type="entry name" value="DUF1759"/>
</dbReference>